<dbReference type="EMBL" id="BAAAQW010000001">
    <property type="protein sequence ID" value="GAA2196469.1"/>
    <property type="molecule type" value="Genomic_DNA"/>
</dbReference>
<accession>A0ABP5NA87</accession>
<evidence type="ECO:0000313" key="3">
    <source>
        <dbReference type="Proteomes" id="UP001500432"/>
    </source>
</evidence>
<reference evidence="3" key="1">
    <citation type="journal article" date="2019" name="Int. J. Syst. Evol. Microbiol.">
        <title>The Global Catalogue of Microorganisms (GCM) 10K type strain sequencing project: providing services to taxonomists for standard genome sequencing and annotation.</title>
        <authorList>
            <consortium name="The Broad Institute Genomics Platform"/>
            <consortium name="The Broad Institute Genome Sequencing Center for Infectious Disease"/>
            <person name="Wu L."/>
            <person name="Ma J."/>
        </authorList>
    </citation>
    <scope>NUCLEOTIDE SEQUENCE [LARGE SCALE GENOMIC DNA]</scope>
    <source>
        <strain evidence="3">JCM 16034</strain>
    </source>
</reference>
<keyword evidence="3" id="KW-1185">Reference proteome</keyword>
<dbReference type="Proteomes" id="UP001500432">
    <property type="component" value="Unassembled WGS sequence"/>
</dbReference>
<organism evidence="2 3">
    <name type="scientific">Sinomonas flava</name>
    <dbReference type="NCBI Taxonomy" id="496857"/>
    <lineage>
        <taxon>Bacteria</taxon>
        <taxon>Bacillati</taxon>
        <taxon>Actinomycetota</taxon>
        <taxon>Actinomycetes</taxon>
        <taxon>Micrococcales</taxon>
        <taxon>Micrococcaceae</taxon>
        <taxon>Sinomonas</taxon>
    </lineage>
</organism>
<gene>
    <name evidence="2" type="ORF">GCM10009849_01690</name>
</gene>
<proteinExistence type="predicted"/>
<evidence type="ECO:0000256" key="1">
    <source>
        <dbReference type="SAM" id="MobiDB-lite"/>
    </source>
</evidence>
<name>A0ABP5NA87_9MICC</name>
<comment type="caution">
    <text evidence="2">The sequence shown here is derived from an EMBL/GenBank/DDBJ whole genome shotgun (WGS) entry which is preliminary data.</text>
</comment>
<sequence>MNAESFRPLRVRRTLVGMATNTRTQHSTESLDRTLHPLRPGTRRPVRDPHRGAGGPLAGERTTPAGNPPSSARPPLREPDAARAPRLVGRPFVAPTTVPDTSGDLLGLPDLSALRGALRHLWRWLAGQVGAAAELDARVRARRDEDSAAMLRAGVTPTPFA</sequence>
<feature type="region of interest" description="Disordered" evidence="1">
    <location>
        <begin position="17"/>
        <end position="97"/>
    </location>
</feature>
<evidence type="ECO:0000313" key="2">
    <source>
        <dbReference type="EMBL" id="GAA2196469.1"/>
    </source>
</evidence>
<feature type="compositionally biased region" description="Polar residues" evidence="1">
    <location>
        <begin position="19"/>
        <end position="28"/>
    </location>
</feature>
<protein>
    <submittedName>
        <fullName evidence="2">Uncharacterized protein</fullName>
    </submittedName>
</protein>